<dbReference type="PANTHER" id="PTHR46719">
    <property type="entry name" value="TRANSCRIPTION FACTOR C2H2 FAMILY-RELATED"/>
    <property type="match status" value="1"/>
</dbReference>
<dbReference type="EC" id="2.3.2.27" evidence="4"/>
<evidence type="ECO:0000256" key="1">
    <source>
        <dbReference type="ARBA" id="ARBA00000900"/>
    </source>
</evidence>
<dbReference type="GO" id="GO:0016020">
    <property type="term" value="C:membrane"/>
    <property type="evidence" value="ECO:0007669"/>
    <property type="project" value="UniProtKB-SubCell"/>
</dbReference>
<evidence type="ECO:0000256" key="10">
    <source>
        <dbReference type="ARBA" id="ARBA00022833"/>
    </source>
</evidence>
<dbReference type="PANTHER" id="PTHR46719:SF7">
    <property type="entry name" value="RING-H2 FINGER PROTEIN ATL71-RELATED"/>
    <property type="match status" value="1"/>
</dbReference>
<gene>
    <name evidence="16" type="ORF">O6P43_008800</name>
</gene>
<accession>A0AAD7M6T5</accession>
<dbReference type="PROSITE" id="PS50089">
    <property type="entry name" value="ZF_RING_2"/>
    <property type="match status" value="1"/>
</dbReference>
<keyword evidence="12" id="KW-0472">Membrane</keyword>
<comment type="similarity">
    <text evidence="13">Belongs to the RING-type zinc finger family. ATL subfamily.</text>
</comment>
<dbReference type="InterPro" id="IPR001841">
    <property type="entry name" value="Znf_RING"/>
</dbReference>
<dbReference type="KEGG" id="qsa:O6P43_008800"/>
<reference evidence="16" key="1">
    <citation type="journal article" date="2023" name="Science">
        <title>Elucidation of the pathway for biosynthesis of saponin adjuvants from the soapbark tree.</title>
        <authorList>
            <person name="Reed J."/>
            <person name="Orme A."/>
            <person name="El-Demerdash A."/>
            <person name="Owen C."/>
            <person name="Martin L.B.B."/>
            <person name="Misra R.C."/>
            <person name="Kikuchi S."/>
            <person name="Rejzek M."/>
            <person name="Martin A.C."/>
            <person name="Harkess A."/>
            <person name="Leebens-Mack J."/>
            <person name="Louveau T."/>
            <person name="Stephenson M.J."/>
            <person name="Osbourn A."/>
        </authorList>
    </citation>
    <scope>NUCLEOTIDE SEQUENCE</scope>
    <source>
        <strain evidence="16">S10</strain>
    </source>
</reference>
<evidence type="ECO:0000256" key="9">
    <source>
        <dbReference type="ARBA" id="ARBA00022786"/>
    </source>
</evidence>
<evidence type="ECO:0000256" key="13">
    <source>
        <dbReference type="ARBA" id="ARBA00024209"/>
    </source>
</evidence>
<evidence type="ECO:0000256" key="8">
    <source>
        <dbReference type="ARBA" id="ARBA00022771"/>
    </source>
</evidence>
<sequence length="144" mass="15832">MAITFALAIIFVILIIVFACARLQQGVLIRRQTTPHVVQESVRIGGQTGLDENILHGFPKLLYSEVRKGTSSSISSSCSICLADYNETDMLRLLPDCGHIYHLSCVDSWLKLHSSCPICRNSPIRAPCSIVPSTTEDVTMVQVV</sequence>
<keyword evidence="9" id="KW-0833">Ubl conjugation pathway</keyword>
<evidence type="ECO:0000256" key="11">
    <source>
        <dbReference type="ARBA" id="ARBA00022989"/>
    </source>
</evidence>
<evidence type="ECO:0000256" key="6">
    <source>
        <dbReference type="ARBA" id="ARBA00022692"/>
    </source>
</evidence>
<evidence type="ECO:0000256" key="7">
    <source>
        <dbReference type="ARBA" id="ARBA00022723"/>
    </source>
</evidence>
<evidence type="ECO:0000259" key="15">
    <source>
        <dbReference type="PROSITE" id="PS50089"/>
    </source>
</evidence>
<keyword evidence="5" id="KW-0808">Transferase</keyword>
<keyword evidence="6" id="KW-0812">Transmembrane</keyword>
<dbReference type="Proteomes" id="UP001163823">
    <property type="component" value="Chromosome 4"/>
</dbReference>
<keyword evidence="17" id="KW-1185">Reference proteome</keyword>
<dbReference type="EMBL" id="JARAOO010000004">
    <property type="protein sequence ID" value="KAJ7970652.1"/>
    <property type="molecule type" value="Genomic_DNA"/>
</dbReference>
<comment type="subcellular location">
    <subcellularLocation>
        <location evidence="2">Membrane</location>
        <topology evidence="2">Single-pass membrane protein</topology>
    </subcellularLocation>
</comment>
<organism evidence="16 17">
    <name type="scientific">Quillaja saponaria</name>
    <name type="common">Soap bark tree</name>
    <dbReference type="NCBI Taxonomy" id="32244"/>
    <lineage>
        <taxon>Eukaryota</taxon>
        <taxon>Viridiplantae</taxon>
        <taxon>Streptophyta</taxon>
        <taxon>Embryophyta</taxon>
        <taxon>Tracheophyta</taxon>
        <taxon>Spermatophyta</taxon>
        <taxon>Magnoliopsida</taxon>
        <taxon>eudicotyledons</taxon>
        <taxon>Gunneridae</taxon>
        <taxon>Pentapetalae</taxon>
        <taxon>rosids</taxon>
        <taxon>fabids</taxon>
        <taxon>Fabales</taxon>
        <taxon>Quillajaceae</taxon>
        <taxon>Quillaja</taxon>
    </lineage>
</organism>
<evidence type="ECO:0000256" key="14">
    <source>
        <dbReference type="PROSITE-ProRule" id="PRU00175"/>
    </source>
</evidence>
<dbReference type="InterPro" id="IPR045899">
    <property type="entry name" value="ATL71-like"/>
</dbReference>
<dbReference type="AlphaFoldDB" id="A0AAD7M6T5"/>
<protein>
    <recommendedName>
        <fullName evidence="4">RING-type E3 ubiquitin transferase</fullName>
        <ecNumber evidence="4">2.3.2.27</ecNumber>
    </recommendedName>
</protein>
<dbReference type="InterPro" id="IPR013083">
    <property type="entry name" value="Znf_RING/FYVE/PHD"/>
</dbReference>
<dbReference type="FunFam" id="3.30.40.10:FF:000187">
    <property type="entry name" value="E3 ubiquitin-protein ligase ATL6"/>
    <property type="match status" value="1"/>
</dbReference>
<proteinExistence type="inferred from homology"/>
<evidence type="ECO:0000256" key="5">
    <source>
        <dbReference type="ARBA" id="ARBA00022679"/>
    </source>
</evidence>
<comment type="catalytic activity">
    <reaction evidence="1">
        <text>S-ubiquitinyl-[E2 ubiquitin-conjugating enzyme]-L-cysteine + [acceptor protein]-L-lysine = [E2 ubiquitin-conjugating enzyme]-L-cysteine + N(6)-ubiquitinyl-[acceptor protein]-L-lysine.</text>
        <dbReference type="EC" id="2.3.2.27"/>
    </reaction>
</comment>
<evidence type="ECO:0000313" key="17">
    <source>
        <dbReference type="Proteomes" id="UP001163823"/>
    </source>
</evidence>
<evidence type="ECO:0000256" key="2">
    <source>
        <dbReference type="ARBA" id="ARBA00004167"/>
    </source>
</evidence>
<name>A0AAD7M6T5_QUISA</name>
<keyword evidence="10" id="KW-0862">Zinc</keyword>
<dbReference type="SUPFAM" id="SSF57850">
    <property type="entry name" value="RING/U-box"/>
    <property type="match status" value="1"/>
</dbReference>
<keyword evidence="11" id="KW-1133">Transmembrane helix</keyword>
<comment type="pathway">
    <text evidence="3">Protein modification; protein ubiquitination.</text>
</comment>
<evidence type="ECO:0000256" key="12">
    <source>
        <dbReference type="ARBA" id="ARBA00023136"/>
    </source>
</evidence>
<comment type="caution">
    <text evidence="16">The sequence shown here is derived from an EMBL/GenBank/DDBJ whole genome shotgun (WGS) entry which is preliminary data.</text>
</comment>
<evidence type="ECO:0000256" key="3">
    <source>
        <dbReference type="ARBA" id="ARBA00004906"/>
    </source>
</evidence>
<evidence type="ECO:0000256" key="4">
    <source>
        <dbReference type="ARBA" id="ARBA00012483"/>
    </source>
</evidence>
<dbReference type="Pfam" id="PF13639">
    <property type="entry name" value="zf-RING_2"/>
    <property type="match status" value="1"/>
</dbReference>
<dbReference type="GO" id="GO:0061630">
    <property type="term" value="F:ubiquitin protein ligase activity"/>
    <property type="evidence" value="ECO:0007669"/>
    <property type="project" value="UniProtKB-EC"/>
</dbReference>
<feature type="domain" description="RING-type" evidence="15">
    <location>
        <begin position="78"/>
        <end position="120"/>
    </location>
</feature>
<evidence type="ECO:0000313" key="16">
    <source>
        <dbReference type="EMBL" id="KAJ7970652.1"/>
    </source>
</evidence>
<keyword evidence="8 14" id="KW-0863">Zinc-finger</keyword>
<dbReference type="GO" id="GO:0008270">
    <property type="term" value="F:zinc ion binding"/>
    <property type="evidence" value="ECO:0007669"/>
    <property type="project" value="UniProtKB-KW"/>
</dbReference>
<dbReference type="SMART" id="SM00184">
    <property type="entry name" value="RING"/>
    <property type="match status" value="1"/>
</dbReference>
<keyword evidence="7" id="KW-0479">Metal-binding</keyword>
<dbReference type="Gene3D" id="3.30.40.10">
    <property type="entry name" value="Zinc/RING finger domain, C3HC4 (zinc finger)"/>
    <property type="match status" value="1"/>
</dbReference>